<gene>
    <name evidence="2" type="ORF">O181_131868</name>
</gene>
<comment type="caution">
    <text evidence="2">The sequence shown here is derived from an EMBL/GenBank/DDBJ whole genome shotgun (WGS) entry which is preliminary data.</text>
</comment>
<accession>A0A9Q3L1C7</accession>
<sequence>MGQQTRRFIFVSHLAKSTNRWKNISKEVSGRLCKRTGIMYQEKKENEAKESTHQPKEVNIIQAKKNDIATAIAKIEDWGSWQPPTISSANDPFLNNYGLRNTKQRSSRNEQPSQEPTKSSPKTMETPLKKKPHIPGAYIED</sequence>
<feature type="region of interest" description="Disordered" evidence="1">
    <location>
        <begin position="80"/>
        <end position="141"/>
    </location>
</feature>
<keyword evidence="3" id="KW-1185">Reference proteome</keyword>
<dbReference type="OrthoDB" id="2506366at2759"/>
<evidence type="ECO:0000313" key="3">
    <source>
        <dbReference type="Proteomes" id="UP000765509"/>
    </source>
</evidence>
<evidence type="ECO:0000313" key="2">
    <source>
        <dbReference type="EMBL" id="MBW0592153.1"/>
    </source>
</evidence>
<protein>
    <submittedName>
        <fullName evidence="2">Uncharacterized protein</fullName>
    </submittedName>
</protein>
<dbReference type="EMBL" id="AVOT02146885">
    <property type="protein sequence ID" value="MBW0592153.1"/>
    <property type="molecule type" value="Genomic_DNA"/>
</dbReference>
<dbReference type="Proteomes" id="UP000765509">
    <property type="component" value="Unassembled WGS sequence"/>
</dbReference>
<dbReference type="AlphaFoldDB" id="A0A9Q3L1C7"/>
<reference evidence="2" key="1">
    <citation type="submission" date="2021-03" db="EMBL/GenBank/DDBJ databases">
        <title>Draft genome sequence of rust myrtle Austropuccinia psidii MF-1, a brazilian biotype.</title>
        <authorList>
            <person name="Quecine M.C."/>
            <person name="Pachon D.M.R."/>
            <person name="Bonatelli M.L."/>
            <person name="Correr F.H."/>
            <person name="Franceschini L.M."/>
            <person name="Leite T.F."/>
            <person name="Margarido G.R.A."/>
            <person name="Almeida C.A."/>
            <person name="Ferrarezi J.A."/>
            <person name="Labate C.A."/>
        </authorList>
    </citation>
    <scope>NUCLEOTIDE SEQUENCE</scope>
    <source>
        <strain evidence="2">MF-1</strain>
    </source>
</reference>
<feature type="non-terminal residue" evidence="2">
    <location>
        <position position="141"/>
    </location>
</feature>
<evidence type="ECO:0000256" key="1">
    <source>
        <dbReference type="SAM" id="MobiDB-lite"/>
    </source>
</evidence>
<name>A0A9Q3L1C7_9BASI</name>
<organism evidence="2 3">
    <name type="scientific">Austropuccinia psidii MF-1</name>
    <dbReference type="NCBI Taxonomy" id="1389203"/>
    <lineage>
        <taxon>Eukaryota</taxon>
        <taxon>Fungi</taxon>
        <taxon>Dikarya</taxon>
        <taxon>Basidiomycota</taxon>
        <taxon>Pucciniomycotina</taxon>
        <taxon>Pucciniomycetes</taxon>
        <taxon>Pucciniales</taxon>
        <taxon>Sphaerophragmiaceae</taxon>
        <taxon>Austropuccinia</taxon>
    </lineage>
</organism>
<proteinExistence type="predicted"/>
<feature type="compositionally biased region" description="Polar residues" evidence="1">
    <location>
        <begin position="109"/>
        <end position="123"/>
    </location>
</feature>